<proteinExistence type="inferred from homology"/>
<dbReference type="GO" id="GO:0007165">
    <property type="term" value="P:signal transduction"/>
    <property type="evidence" value="ECO:0007669"/>
    <property type="project" value="InterPro"/>
</dbReference>
<feature type="domain" description="PDEase" evidence="5">
    <location>
        <begin position="318"/>
        <end position="726"/>
    </location>
</feature>
<name>A0A0J9XA63_GEOCN</name>
<accession>A0A0J9XA63</accession>
<evidence type="ECO:0000259" key="5">
    <source>
        <dbReference type="PROSITE" id="PS51845"/>
    </source>
</evidence>
<keyword evidence="1 3" id="KW-0479">Metal-binding</keyword>
<feature type="region of interest" description="Disordered" evidence="4">
    <location>
        <begin position="18"/>
        <end position="47"/>
    </location>
</feature>
<organism evidence="6 7">
    <name type="scientific">Geotrichum candidum</name>
    <name type="common">Oospora lactis</name>
    <name type="synonym">Dipodascus geotrichum</name>
    <dbReference type="NCBI Taxonomy" id="1173061"/>
    <lineage>
        <taxon>Eukaryota</taxon>
        <taxon>Fungi</taxon>
        <taxon>Dikarya</taxon>
        <taxon>Ascomycota</taxon>
        <taxon>Saccharomycotina</taxon>
        <taxon>Dipodascomycetes</taxon>
        <taxon>Dipodascales</taxon>
        <taxon>Dipodascaceae</taxon>
        <taxon>Geotrichum</taxon>
    </lineage>
</organism>
<dbReference type="STRING" id="1173061.A0A0J9XA63"/>
<comment type="caution">
    <text evidence="6">The sequence shown here is derived from an EMBL/GenBank/DDBJ whole genome shotgun (WGS) entry which is preliminary data.</text>
</comment>
<dbReference type="InterPro" id="IPR023174">
    <property type="entry name" value="PDEase_CS"/>
</dbReference>
<dbReference type="InterPro" id="IPR036971">
    <property type="entry name" value="PDEase_catalytic_dom_sf"/>
</dbReference>
<sequence length="726" mass="81013">MKSFVIYWDPALPHNQAYSNHHSHHAPASTRTAAKSSPTVAAAAAETSSTHSTLSTLKTLLGAIETHGGEYVLHTYANALDLLYHVYELSTTFSSSPEGQIPLKQNPVLVLVNAPEDCGSDGQFQAVLRFLSYLDFNFPAITAVLLGGSNNNLNNDNKNNTCIYSNDNDSTNAPGTNNVNDNPNQYMPSSIMRLDRPLRKIDMEMLFDQLTILGRQLTHADRRPSLTASLHSFSSIPQVLTEVNSEKNMISFKKSYLHVEYFILALESFHNKCLKDMFISKEDPFTSAKTTIYSNDPTGNRDDPESSVTGCIFDNSISLDEFDPKCYASIFNLSQLQVDYVTEIIWEWDFYAHKLTSNQLVFAGFLMFKHAFALLMAQQDDNYSVCFNDDDKRFVLSDGQLLKLLLVLRDSYRPSNPYHNFSHAVDVLQAVFQFLIHLNVLPQRDSDTLEPSINGDDEYFLSAVETLTIMIVAIGHDVGHPGVTNMFLSSTKAPIAAVFNYKSVLESFHSAVFTEILAKYWPEITDNNANSRLCKIIVKSILATDMALHFDYMKEVKQLLSSKPINTPTANGASKGSTSGTGIKNCCRKNCTRLEEEGFDFTTLVCCLLIKCADISNVTRRLAISAKWGQVLAREFGQVEELELLFGLKSERTIFTAAGHGRVTSYSEDDNHTAGPAEMAALAQGQIFFITTFAKPLFEAVTQLLPQLSYTVDILNQNEAQWRNYL</sequence>
<dbReference type="Gene3D" id="1.10.1300.10">
    <property type="entry name" value="3'5'-cyclic nucleotide phosphodiesterase, catalytic domain"/>
    <property type="match status" value="1"/>
</dbReference>
<dbReference type="Pfam" id="PF00233">
    <property type="entry name" value="PDEase_I"/>
    <property type="match status" value="1"/>
</dbReference>
<evidence type="ECO:0000256" key="4">
    <source>
        <dbReference type="SAM" id="MobiDB-lite"/>
    </source>
</evidence>
<feature type="compositionally biased region" description="Low complexity" evidence="4">
    <location>
        <begin position="32"/>
        <end position="47"/>
    </location>
</feature>
<dbReference type="SMART" id="SM00471">
    <property type="entry name" value="HDc"/>
    <property type="match status" value="1"/>
</dbReference>
<keyword evidence="7" id="KW-1185">Reference proteome</keyword>
<comment type="cofactor">
    <cofactor evidence="3">
        <name>a divalent metal cation</name>
        <dbReference type="ChEBI" id="CHEBI:60240"/>
    </cofactor>
    <text evidence="3">Binds 2 divalent metal cations per subunit. Site 1 may preferentially bind zinc ions, while site 2 has a preference for magnesium and/or manganese ions.</text>
</comment>
<dbReference type="OrthoDB" id="546632at2759"/>
<evidence type="ECO:0000256" key="1">
    <source>
        <dbReference type="ARBA" id="ARBA00022723"/>
    </source>
</evidence>
<comment type="similarity">
    <text evidence="3">Belongs to the cyclic nucleotide phosphodiesterase family.</text>
</comment>
<dbReference type="EMBL" id="CCBN010000007">
    <property type="protein sequence ID" value="CDO54347.1"/>
    <property type="molecule type" value="Genomic_DNA"/>
</dbReference>
<dbReference type="InterPro" id="IPR002073">
    <property type="entry name" value="PDEase_catalytic_dom"/>
</dbReference>
<evidence type="ECO:0000256" key="3">
    <source>
        <dbReference type="RuleBase" id="RU363067"/>
    </source>
</evidence>
<dbReference type="Proteomes" id="UP000242525">
    <property type="component" value="Unassembled WGS sequence"/>
</dbReference>
<evidence type="ECO:0000313" key="6">
    <source>
        <dbReference type="EMBL" id="CDO54347.1"/>
    </source>
</evidence>
<dbReference type="AlphaFoldDB" id="A0A0J9XA63"/>
<dbReference type="GO" id="GO:0004114">
    <property type="term" value="F:3',5'-cyclic-nucleotide phosphodiesterase activity"/>
    <property type="evidence" value="ECO:0007669"/>
    <property type="project" value="InterPro"/>
</dbReference>
<dbReference type="InterPro" id="IPR003607">
    <property type="entry name" value="HD/PDEase_dom"/>
</dbReference>
<evidence type="ECO:0000313" key="7">
    <source>
        <dbReference type="Proteomes" id="UP000242525"/>
    </source>
</evidence>
<dbReference type="PROSITE" id="PS00126">
    <property type="entry name" value="PDEASE_I_1"/>
    <property type="match status" value="1"/>
</dbReference>
<evidence type="ECO:0000256" key="2">
    <source>
        <dbReference type="ARBA" id="ARBA00022801"/>
    </source>
</evidence>
<protein>
    <recommendedName>
        <fullName evidence="3">Phosphodiesterase</fullName>
        <ecNumber evidence="3">3.1.4.-</ecNumber>
    </recommendedName>
</protein>
<dbReference type="PANTHER" id="PTHR11347">
    <property type="entry name" value="CYCLIC NUCLEOTIDE PHOSPHODIESTERASE"/>
    <property type="match status" value="1"/>
</dbReference>
<keyword evidence="2 3" id="KW-0378">Hydrolase</keyword>
<dbReference type="PROSITE" id="PS51845">
    <property type="entry name" value="PDEASE_I_2"/>
    <property type="match status" value="1"/>
</dbReference>
<reference evidence="6" key="1">
    <citation type="submission" date="2014-03" db="EMBL/GenBank/DDBJ databases">
        <authorList>
            <person name="Casaregola S."/>
        </authorList>
    </citation>
    <scope>NUCLEOTIDE SEQUENCE [LARGE SCALE GENOMIC DNA]</scope>
    <source>
        <strain evidence="6">CLIB 918</strain>
    </source>
</reference>
<dbReference type="GO" id="GO:0046872">
    <property type="term" value="F:metal ion binding"/>
    <property type="evidence" value="ECO:0007669"/>
    <property type="project" value="UniProtKB-KW"/>
</dbReference>
<dbReference type="SUPFAM" id="SSF109604">
    <property type="entry name" value="HD-domain/PDEase-like"/>
    <property type="match status" value="1"/>
</dbReference>
<gene>
    <name evidence="6" type="ORF">BN980_GECA07s03332g</name>
</gene>
<dbReference type="CDD" id="cd00077">
    <property type="entry name" value="HDc"/>
    <property type="match status" value="1"/>
</dbReference>
<dbReference type="EC" id="3.1.4.-" evidence="3"/>